<feature type="region of interest" description="Disordered" evidence="3">
    <location>
        <begin position="383"/>
        <end position="443"/>
    </location>
</feature>
<feature type="coiled-coil region" evidence="2">
    <location>
        <begin position="31"/>
        <end position="104"/>
    </location>
</feature>
<sequence length="1054" mass="123190">MAGEISQDMHLKMSKKIAQLTKVIYALNTKNDEHEAIMATTKEQYEEEVQKILEDTKLKIESYKDIMKEDTNQRKLIENLEKRISQHEKEKVDAQETFQKYKEIMAEKISEMKTSHSEKLISLSNEVLNIKKDFESQLEKLLEAKREIEEEKEKMIDELKKSYEIKAEELKLGLSSKEKNNEIYQNQVETLESECKQLRLDKDKLREEFENRLREERASHEKELESLNTSQNSAHEEHMKRLQEDYDKLLKVHEDMNVDNLQKIQELLTKQSEVEAEADNFKRMLEELQNSMKGMNSTTASLSQQLSTTQEELSNSISINKQLEGEIKAINDRCEKQSTELIDKSSTIGKLEAVKIQVDSQLKESLGELNKVKDKLKWLEDERKSMEEKGQSQMTEQSKQLKSLEKSLESLSAEKQELQQKYDRDMESLKQSSDEREKTSDKKWKTKLEEMEAKFTKEIEEHRRLAEESYAKLKNDLEGQLGNEKENLMDCNKRIEELSKEKEDYQNTLQNARLEIEGLQKSLQERDANLGGATSDLEGLKNKCKSLEEELEESHDQLRNLKTQFNSIKNELENSKKTNEKLIKDNEERLRKELDKLSKDLDEKWMLRLRTETEKVLTEQEKKSSEDKKSAIDELLKLHGEELSSERSSWDERVQNLLKEIASLKSALDSKSIENQEIINRIKREAEEENNILRKDMLAAANEFKDNIDELDKKHASEILVLEQRNDEKLKEFEINLKKKHVDDMKAQLTAHNSTVEMIKENCEKDKQKSLEDLRKKNLEKIAIIRSDLEQAHALDMEQRERQHDQQMAAARLELDRSLEVIQQKDSEYAIKLSELESDANSKLTLINELEKEVSILQTGVQEMSKELEAKGQEVLRVRSEMIKSSKAKEDKLKNEYELSILNLKNDHHKEIDGMLEDFNKAQELLKDKINTLTILLEEAEEKYENRESREEDLLEIKRLQQSVVDREDAIKKLIDDKKYYQLELVNRETNFNKVFSSSPNVGVINPLVKQKNSGKSDSSRKQSKLDPLPNSSIIHSDNLNGKVPLPNPKKFVK</sequence>
<feature type="compositionally biased region" description="Basic and acidic residues" evidence="3">
    <location>
        <begin position="211"/>
        <end position="225"/>
    </location>
</feature>
<evidence type="ECO:0000256" key="2">
    <source>
        <dbReference type="SAM" id="Coils"/>
    </source>
</evidence>
<accession>A0A7I8VR81</accession>
<reference evidence="5 6" key="1">
    <citation type="submission" date="2020-08" db="EMBL/GenBank/DDBJ databases">
        <authorList>
            <person name="Hejnol A."/>
        </authorList>
    </citation>
    <scope>NUCLEOTIDE SEQUENCE [LARGE SCALE GENOMIC DNA]</scope>
</reference>
<dbReference type="PANTHER" id="PTHR18870">
    <property type="entry name" value="PROTEIN TAG-278-RELATED"/>
    <property type="match status" value="1"/>
</dbReference>
<dbReference type="OrthoDB" id="75801at2759"/>
<evidence type="ECO:0000256" key="3">
    <source>
        <dbReference type="SAM" id="MobiDB-lite"/>
    </source>
</evidence>
<dbReference type="InterPro" id="IPR039478">
    <property type="entry name" value="FAM184A/B_N"/>
</dbReference>
<feature type="coiled-coil region" evidence="2">
    <location>
        <begin position="923"/>
        <end position="977"/>
    </location>
</feature>
<feature type="region of interest" description="Disordered" evidence="3">
    <location>
        <begin position="211"/>
        <end position="239"/>
    </location>
</feature>
<keyword evidence="1 2" id="KW-0175">Coiled coil</keyword>
<feature type="coiled-coil region" evidence="2">
    <location>
        <begin position="833"/>
        <end position="867"/>
    </location>
</feature>
<evidence type="ECO:0000313" key="5">
    <source>
        <dbReference type="EMBL" id="CAD5117843.1"/>
    </source>
</evidence>
<feature type="region of interest" description="Disordered" evidence="3">
    <location>
        <begin position="1006"/>
        <end position="1054"/>
    </location>
</feature>
<evidence type="ECO:0000313" key="6">
    <source>
        <dbReference type="Proteomes" id="UP000549394"/>
    </source>
</evidence>
<feature type="compositionally biased region" description="Basic and acidic residues" evidence="3">
    <location>
        <begin position="402"/>
        <end position="443"/>
    </location>
</feature>
<dbReference type="Pfam" id="PF15665">
    <property type="entry name" value="FAM184"/>
    <property type="match status" value="1"/>
</dbReference>
<proteinExistence type="predicted"/>
<keyword evidence="6" id="KW-1185">Reference proteome</keyword>
<gene>
    <name evidence="5" type="ORF">DGYR_LOCUS6327</name>
</gene>
<feature type="coiled-coil region" evidence="2">
    <location>
        <begin position="647"/>
        <end position="714"/>
    </location>
</feature>
<evidence type="ECO:0000256" key="1">
    <source>
        <dbReference type="ARBA" id="ARBA00023054"/>
    </source>
</evidence>
<protein>
    <submittedName>
        <fullName evidence="5">DgyrCDS6589</fullName>
    </submittedName>
</protein>
<feature type="domain" description="Protein FAM184A/B N-terminal" evidence="4">
    <location>
        <begin position="23"/>
        <end position="225"/>
    </location>
</feature>
<dbReference type="Proteomes" id="UP000549394">
    <property type="component" value="Unassembled WGS sequence"/>
</dbReference>
<name>A0A7I8VR81_9ANNE</name>
<dbReference type="EMBL" id="CAJFCJ010000007">
    <property type="protein sequence ID" value="CAD5117843.1"/>
    <property type="molecule type" value="Genomic_DNA"/>
</dbReference>
<comment type="caution">
    <text evidence="5">The sequence shown here is derived from an EMBL/GenBank/DDBJ whole genome shotgun (WGS) entry which is preliminary data.</text>
</comment>
<dbReference type="AlphaFoldDB" id="A0A7I8VR81"/>
<dbReference type="PANTHER" id="PTHR18870:SF9">
    <property type="entry name" value="PROTEIN TAG-278-RELATED"/>
    <property type="match status" value="1"/>
</dbReference>
<organism evidence="5 6">
    <name type="scientific">Dimorphilus gyrociliatus</name>
    <dbReference type="NCBI Taxonomy" id="2664684"/>
    <lineage>
        <taxon>Eukaryota</taxon>
        <taxon>Metazoa</taxon>
        <taxon>Spiralia</taxon>
        <taxon>Lophotrochozoa</taxon>
        <taxon>Annelida</taxon>
        <taxon>Polychaeta</taxon>
        <taxon>Polychaeta incertae sedis</taxon>
        <taxon>Dinophilidae</taxon>
        <taxon>Dimorphilus</taxon>
    </lineage>
</organism>
<evidence type="ECO:0000259" key="4">
    <source>
        <dbReference type="Pfam" id="PF15665"/>
    </source>
</evidence>
<feature type="compositionally biased region" description="Polar residues" evidence="3">
    <location>
        <begin position="1030"/>
        <end position="1040"/>
    </location>
</feature>